<dbReference type="PANTHER" id="PTHR46696">
    <property type="entry name" value="P450, PUTATIVE (EUROFUNG)-RELATED"/>
    <property type="match status" value="1"/>
</dbReference>
<feature type="compositionally biased region" description="Polar residues" evidence="2">
    <location>
        <begin position="97"/>
        <end position="109"/>
    </location>
</feature>
<dbReference type="Gene3D" id="1.10.630.10">
    <property type="entry name" value="Cytochrome P450"/>
    <property type="match status" value="1"/>
</dbReference>
<evidence type="ECO:0000256" key="2">
    <source>
        <dbReference type="SAM" id="MobiDB-lite"/>
    </source>
</evidence>
<evidence type="ECO:0000313" key="4">
    <source>
        <dbReference type="Proteomes" id="UP001500325"/>
    </source>
</evidence>
<reference evidence="4" key="1">
    <citation type="journal article" date="2019" name="Int. J. Syst. Evol. Microbiol.">
        <title>The Global Catalogue of Microorganisms (GCM) 10K type strain sequencing project: providing services to taxonomists for standard genome sequencing and annotation.</title>
        <authorList>
            <consortium name="The Broad Institute Genomics Platform"/>
            <consortium name="The Broad Institute Genome Sequencing Center for Infectious Disease"/>
            <person name="Wu L."/>
            <person name="Ma J."/>
        </authorList>
    </citation>
    <scope>NUCLEOTIDE SEQUENCE [LARGE SCALE GENOMIC DNA]</scope>
    <source>
        <strain evidence="4">JCM 18055</strain>
    </source>
</reference>
<dbReference type="PRINTS" id="PR00359">
    <property type="entry name" value="BP450"/>
</dbReference>
<dbReference type="PANTHER" id="PTHR46696:SF1">
    <property type="entry name" value="CYTOCHROME P450 YJIB-RELATED"/>
    <property type="match status" value="1"/>
</dbReference>
<evidence type="ECO:0000256" key="1">
    <source>
        <dbReference type="ARBA" id="ARBA00010617"/>
    </source>
</evidence>
<evidence type="ECO:0008006" key="5">
    <source>
        <dbReference type="Google" id="ProtNLM"/>
    </source>
</evidence>
<keyword evidence="4" id="KW-1185">Reference proteome</keyword>
<evidence type="ECO:0000313" key="3">
    <source>
        <dbReference type="EMBL" id="GAA4691142.1"/>
    </source>
</evidence>
<dbReference type="SUPFAM" id="SSF48264">
    <property type="entry name" value="Cytochrome P450"/>
    <property type="match status" value="1"/>
</dbReference>
<sequence>MRSLLGAGIDTTIHSIAQTLHALATHPAEYAELVADPRRAKFAYEEALRFESVVRQNYRTPSRDSEIGGIPIREGQKVMLLVGSANQAPSAGVRPWTPSTSTGSPAEAT</sequence>
<organism evidence="3 4">
    <name type="scientific">Pseudonocardia yuanmonensis</name>
    <dbReference type="NCBI Taxonomy" id="1095914"/>
    <lineage>
        <taxon>Bacteria</taxon>
        <taxon>Bacillati</taxon>
        <taxon>Actinomycetota</taxon>
        <taxon>Actinomycetes</taxon>
        <taxon>Pseudonocardiales</taxon>
        <taxon>Pseudonocardiaceae</taxon>
        <taxon>Pseudonocardia</taxon>
    </lineage>
</organism>
<comment type="similarity">
    <text evidence="1">Belongs to the cytochrome P450 family.</text>
</comment>
<proteinExistence type="inferred from homology"/>
<feature type="region of interest" description="Disordered" evidence="2">
    <location>
        <begin position="87"/>
        <end position="109"/>
    </location>
</feature>
<comment type="caution">
    <text evidence="3">The sequence shown here is derived from an EMBL/GenBank/DDBJ whole genome shotgun (WGS) entry which is preliminary data.</text>
</comment>
<gene>
    <name evidence="3" type="ORF">GCM10023215_30000</name>
</gene>
<dbReference type="Proteomes" id="UP001500325">
    <property type="component" value="Unassembled WGS sequence"/>
</dbReference>
<dbReference type="EMBL" id="BAABIC010000009">
    <property type="protein sequence ID" value="GAA4691142.1"/>
    <property type="molecule type" value="Genomic_DNA"/>
</dbReference>
<dbReference type="InterPro" id="IPR002397">
    <property type="entry name" value="Cyt_P450_B"/>
</dbReference>
<dbReference type="InterPro" id="IPR036396">
    <property type="entry name" value="Cyt_P450_sf"/>
</dbReference>
<protein>
    <recommendedName>
        <fullName evidence="5">Cytochrome P450</fullName>
    </recommendedName>
</protein>
<accession>A0ABP8WJW7</accession>
<name>A0ABP8WJW7_9PSEU</name>